<name>A0A4Z0H6B2_9BACI</name>
<keyword evidence="3" id="KW-0378">Hydrolase</keyword>
<keyword evidence="1" id="KW-0812">Transmembrane</keyword>
<comment type="caution">
    <text evidence="3">The sequence shown here is derived from an EMBL/GenBank/DDBJ whole genome shotgun (WGS) entry which is preliminary data.</text>
</comment>
<evidence type="ECO:0000313" key="4">
    <source>
        <dbReference type="Proteomes" id="UP000297982"/>
    </source>
</evidence>
<reference evidence="3 4" key="1">
    <citation type="journal article" date="2003" name="Int. J. Syst. Evol. Microbiol.">
        <title>Halobacillus salinus sp. nov., isolated from a salt lake on the coast of the East Sea in Korea.</title>
        <authorList>
            <person name="Yoon J.H."/>
            <person name="Kang K.H."/>
            <person name="Park Y.H."/>
        </authorList>
    </citation>
    <scope>NUCLEOTIDE SEQUENCE [LARGE SCALE GENOMIC DNA]</scope>
    <source>
        <strain evidence="3 4">HSL-3</strain>
    </source>
</reference>
<dbReference type="AlphaFoldDB" id="A0A4Z0H6B2"/>
<feature type="transmembrane region" description="Helical" evidence="1">
    <location>
        <begin position="91"/>
        <end position="109"/>
    </location>
</feature>
<dbReference type="RefSeq" id="WP_135327203.1">
    <property type="nucleotide sequence ID" value="NZ_SRJC01000001.1"/>
</dbReference>
<dbReference type="GO" id="GO:0006508">
    <property type="term" value="P:proteolysis"/>
    <property type="evidence" value="ECO:0007669"/>
    <property type="project" value="UniProtKB-KW"/>
</dbReference>
<dbReference type="Pfam" id="PF02517">
    <property type="entry name" value="Rce1-like"/>
    <property type="match status" value="1"/>
</dbReference>
<dbReference type="GO" id="GO:0008237">
    <property type="term" value="F:metallopeptidase activity"/>
    <property type="evidence" value="ECO:0007669"/>
    <property type="project" value="UniProtKB-KW"/>
</dbReference>
<protein>
    <submittedName>
        <fullName evidence="3">CPBP family intramembrane metalloprotease</fullName>
    </submittedName>
</protein>
<feature type="transmembrane region" description="Helical" evidence="1">
    <location>
        <begin position="46"/>
        <end position="65"/>
    </location>
</feature>
<keyword evidence="3" id="KW-0482">Metalloprotease</keyword>
<proteinExistence type="predicted"/>
<dbReference type="InterPro" id="IPR003675">
    <property type="entry name" value="Rce1/LyrA-like_dom"/>
</dbReference>
<feature type="domain" description="CAAX prenyl protease 2/Lysostaphin resistance protein A-like" evidence="2">
    <location>
        <begin position="92"/>
        <end position="176"/>
    </location>
</feature>
<accession>A0A4Z0H6B2</accession>
<dbReference type="GO" id="GO:0080120">
    <property type="term" value="P:CAAX-box protein maturation"/>
    <property type="evidence" value="ECO:0007669"/>
    <property type="project" value="UniProtKB-ARBA"/>
</dbReference>
<organism evidence="3 4">
    <name type="scientific">Halobacillus salinus</name>
    <dbReference type="NCBI Taxonomy" id="192814"/>
    <lineage>
        <taxon>Bacteria</taxon>
        <taxon>Bacillati</taxon>
        <taxon>Bacillota</taxon>
        <taxon>Bacilli</taxon>
        <taxon>Bacillales</taxon>
        <taxon>Bacillaceae</taxon>
        <taxon>Halobacillus</taxon>
    </lineage>
</organism>
<dbReference type="GO" id="GO:0004175">
    <property type="term" value="F:endopeptidase activity"/>
    <property type="evidence" value="ECO:0007669"/>
    <property type="project" value="UniProtKB-ARBA"/>
</dbReference>
<feature type="transmembrane region" description="Helical" evidence="1">
    <location>
        <begin position="6"/>
        <end position="25"/>
    </location>
</feature>
<keyword evidence="4" id="KW-1185">Reference proteome</keyword>
<evidence type="ECO:0000313" key="3">
    <source>
        <dbReference type="EMBL" id="TGB04931.1"/>
    </source>
</evidence>
<evidence type="ECO:0000259" key="2">
    <source>
        <dbReference type="Pfam" id="PF02517"/>
    </source>
</evidence>
<feature type="transmembrane region" description="Helical" evidence="1">
    <location>
        <begin position="159"/>
        <end position="181"/>
    </location>
</feature>
<dbReference type="EMBL" id="SRJC01000001">
    <property type="protein sequence ID" value="TGB04931.1"/>
    <property type="molecule type" value="Genomic_DNA"/>
</dbReference>
<sequence>MQMQGFSIIWPMVIYGSLVCIISLIPTMRNNYRRAFNLMVLKHLRTYLVMIAALLFIFFANLIIFNRSIFSTFDLITSDYSRTLLLDKVELFQYILYVVVVAPVIEEMLFRVPLSIWMNRLTYFIIALMTSCTIFAFLHPEYWLFGFILGGVFGVTYKITKSIVPVILIHVIWNVFALFYFNNI</sequence>
<keyword evidence="3" id="KW-0645">Protease</keyword>
<dbReference type="Proteomes" id="UP000297982">
    <property type="component" value="Unassembled WGS sequence"/>
</dbReference>
<feature type="transmembrane region" description="Helical" evidence="1">
    <location>
        <begin position="121"/>
        <end position="139"/>
    </location>
</feature>
<evidence type="ECO:0000256" key="1">
    <source>
        <dbReference type="SAM" id="Phobius"/>
    </source>
</evidence>
<gene>
    <name evidence="3" type="ORF">E4663_08035</name>
</gene>
<keyword evidence="1" id="KW-1133">Transmembrane helix</keyword>
<keyword evidence="1" id="KW-0472">Membrane</keyword>